<dbReference type="AlphaFoldDB" id="K2NUB0"/>
<keyword evidence="2" id="KW-1185">Reference proteome</keyword>
<dbReference type="EMBL" id="AHKC01005473">
    <property type="protein sequence ID" value="EKF38556.1"/>
    <property type="molecule type" value="Genomic_DNA"/>
</dbReference>
<proteinExistence type="predicted"/>
<reference evidence="1 2" key="1">
    <citation type="journal article" date="2012" name="BMC Genomics">
        <title>Comparative genomic analysis of human infective Trypanosoma cruzi lineages with the bat-restricted subspecies T. cruzi marinkellei.</title>
        <authorList>
            <person name="Franzen O."/>
            <person name="Talavera-Lopez C."/>
            <person name="Ochaya S."/>
            <person name="Butler C.E."/>
            <person name="Messenger L.A."/>
            <person name="Lewis M.D."/>
            <person name="Llewellyn M.S."/>
            <person name="Marinkelle C.J."/>
            <person name="Tyler K.M."/>
            <person name="Miles M.A."/>
            <person name="Andersson B."/>
        </authorList>
    </citation>
    <scope>NUCLEOTIDE SEQUENCE [LARGE SCALE GENOMIC DNA]</scope>
    <source>
        <strain evidence="1 2">B7</strain>
    </source>
</reference>
<name>K2NUB0_TRYCR</name>
<organism evidence="1 2">
    <name type="scientific">Trypanosoma cruzi marinkellei</name>
    <dbReference type="NCBI Taxonomy" id="85056"/>
    <lineage>
        <taxon>Eukaryota</taxon>
        <taxon>Discoba</taxon>
        <taxon>Euglenozoa</taxon>
        <taxon>Kinetoplastea</taxon>
        <taxon>Metakinetoplastina</taxon>
        <taxon>Trypanosomatida</taxon>
        <taxon>Trypanosomatidae</taxon>
        <taxon>Trypanosoma</taxon>
        <taxon>Schizotrypanum</taxon>
    </lineage>
</organism>
<accession>K2NUB0</accession>
<sequence>MEARSLLFFVFLFWVLLNCLFSFSFFAFCFSSSVNANKGKKKTYIHNTNGKEAYTFPMDAILVIPNASSTMVIDAEGAAVVELNTLLSRSGLHFSTASTQLHIMPETVYFLSREDVAVLSRFARVLVKNASVQCDFSALCGVLWGHAKEVENVLNQHAQQPLDKEGRSQATALRQLVPHLLLLAQVFHTLRHIEEPFARQEVKDAVNIVQKEVEMVVRLALKVTRVFDSALKNPQRTNENFLRAAELCLAALEMFTASIASRKTIDVSPVLAFFNSDLVWRFSGVGVIATESYCEAIRRLIVAIFSRQDDFVGVEQVAVQLLLHRLTNRPPFDWEIFRRLYVLRDAELSSVASLTPQYAILHYMSIVQLCVESLLLSDESWTKSLRRQTVKTLHQMNKKEMLSFFQVSLLGAVEGMPEMNLLDDSELQRRSVVTHLIVENNSKDCNLHPSFLRILLAHGYTVPQINHGVLKRTSIISLLRAIAEQLFQLPLLQSGEKNSLTDLTLIPPVLTKRVLQLIVDAAASDVKMACDVMLEVHQITRVIYEANISHCASLLSAERMPVPLRRLSVSAMELLAMFFEPNAILCNAGHSITLESLARVFAVLAFYSSAKKDAGNMEKKAKLRLINNVGMKLSFLARMMTAEEIKSFFHTVILPCTSKEKLIQKNRQQYALQEAYLRAFASSAVALAMDEATILRHWVDTALRCIRNTLSGALSLAGLDFFTAIFLSRRAIAPLFVPTYVSLMIPIKNKTRYGEPSLFLVRRFAKGVRVTCQALEDCDEQVLAGMMQNPNSSLKKFLLELYGEGDAAPSLDNVRPISCVLLIVSALFDKVCFILGHTATSQTTIATASRQERIARFQAYFSALINLLRCRSRPVLHRVCASVEAVILEHLHGVPRAQLQWMKYTTATVDLIEGTGKKELVEWLLMLEEKARGSIPHSQL</sequence>
<dbReference type="OrthoDB" id="271870at2759"/>
<evidence type="ECO:0000313" key="1">
    <source>
        <dbReference type="EMBL" id="EKF38556.1"/>
    </source>
</evidence>
<protein>
    <submittedName>
        <fullName evidence="1">Phosphoribosylpyrophosphate synthetase, putative</fullName>
    </submittedName>
</protein>
<gene>
    <name evidence="1" type="ORF">MOQ_001239</name>
</gene>
<comment type="caution">
    <text evidence="1">The sequence shown here is derived from an EMBL/GenBank/DDBJ whole genome shotgun (WGS) entry which is preliminary data.</text>
</comment>
<evidence type="ECO:0000313" key="2">
    <source>
        <dbReference type="Proteomes" id="UP000007350"/>
    </source>
</evidence>
<dbReference type="Proteomes" id="UP000007350">
    <property type="component" value="Unassembled WGS sequence"/>
</dbReference>